<proteinExistence type="predicted"/>
<evidence type="ECO:0000313" key="2">
    <source>
        <dbReference type="Proteomes" id="UP001561046"/>
    </source>
</evidence>
<reference evidence="1 2" key="1">
    <citation type="journal article" date="2013" name="Int. J. Syst. Evol. Microbiol.">
        <title>Comamonas guangdongensis sp. nov., isolated from subterranean forest sediment, and emended description of the genus Comamonas.</title>
        <authorList>
            <person name="Zhang J."/>
            <person name="Wang Y."/>
            <person name="Zhou S."/>
            <person name="Wu C."/>
            <person name="He J."/>
            <person name="Li F."/>
        </authorList>
    </citation>
    <scope>NUCLEOTIDE SEQUENCE [LARGE SCALE GENOMIC DNA]</scope>
    <source>
        <strain evidence="1 2">CCTCC AB2011133</strain>
    </source>
</reference>
<name>A0ABV3ZYA5_9BURK</name>
<comment type="caution">
    <text evidence="1">The sequence shown here is derived from an EMBL/GenBank/DDBJ whole genome shotgun (WGS) entry which is preliminary data.</text>
</comment>
<dbReference type="Proteomes" id="UP001561046">
    <property type="component" value="Unassembled WGS sequence"/>
</dbReference>
<evidence type="ECO:0000313" key="1">
    <source>
        <dbReference type="EMBL" id="MEX8194149.1"/>
    </source>
</evidence>
<protein>
    <submittedName>
        <fullName evidence="1">Uncharacterized protein</fullName>
    </submittedName>
</protein>
<accession>A0ABV3ZYA5</accession>
<gene>
    <name evidence="1" type="ORF">AB6724_15010</name>
</gene>
<organism evidence="1 2">
    <name type="scientific">Comamonas guangdongensis</name>
    <dbReference type="NCBI Taxonomy" id="510515"/>
    <lineage>
        <taxon>Bacteria</taxon>
        <taxon>Pseudomonadati</taxon>
        <taxon>Pseudomonadota</taxon>
        <taxon>Betaproteobacteria</taxon>
        <taxon>Burkholderiales</taxon>
        <taxon>Comamonadaceae</taxon>
        <taxon>Comamonas</taxon>
    </lineage>
</organism>
<keyword evidence="2" id="KW-1185">Reference proteome</keyword>
<sequence>MTQEETGALTALSMVVTAIVKALPPNVAHQVWRELRAAQLDAKHQDGLCGADPDFVQSRNFLANTYRDLLKAVADGNVYLVGGGKK</sequence>
<dbReference type="RefSeq" id="WP_369339334.1">
    <property type="nucleotide sequence ID" value="NZ_JBFYGN010000018.1"/>
</dbReference>
<dbReference type="EMBL" id="JBFYGN010000018">
    <property type="protein sequence ID" value="MEX8194149.1"/>
    <property type="molecule type" value="Genomic_DNA"/>
</dbReference>